<feature type="transmembrane region" description="Helical" evidence="5">
    <location>
        <begin position="173"/>
        <end position="196"/>
    </location>
</feature>
<dbReference type="CDD" id="cd02440">
    <property type="entry name" value="AdoMet_MTases"/>
    <property type="match status" value="1"/>
</dbReference>
<evidence type="ECO:0000256" key="2">
    <source>
        <dbReference type="ARBA" id="ARBA00022679"/>
    </source>
</evidence>
<dbReference type="InParanoid" id="D1C301"/>
<dbReference type="RefSeq" id="WP_012871665.1">
    <property type="nucleotide sequence ID" value="NC_013523.1"/>
</dbReference>
<dbReference type="PROSITE" id="PS51006">
    <property type="entry name" value="PABS_2"/>
    <property type="match status" value="1"/>
</dbReference>
<protein>
    <submittedName>
        <fullName evidence="7">Spermine synthase</fullName>
    </submittedName>
</protein>
<keyword evidence="5" id="KW-0812">Transmembrane</keyword>
<dbReference type="InterPro" id="IPR030374">
    <property type="entry name" value="PABS"/>
</dbReference>
<keyword evidence="5" id="KW-0472">Membrane</keyword>
<name>D1C301_SPHTD</name>
<dbReference type="STRING" id="479434.Sthe_1183"/>
<comment type="similarity">
    <text evidence="1">Belongs to the spermidine/spermine synthase family.</text>
</comment>
<evidence type="ECO:0000313" key="8">
    <source>
        <dbReference type="Proteomes" id="UP000002027"/>
    </source>
</evidence>
<evidence type="ECO:0000256" key="5">
    <source>
        <dbReference type="SAM" id="Phobius"/>
    </source>
</evidence>
<dbReference type="PANTHER" id="PTHR43317">
    <property type="entry name" value="THERMOSPERMINE SYNTHASE ACAULIS5"/>
    <property type="match status" value="1"/>
</dbReference>
<dbReference type="SUPFAM" id="SSF103473">
    <property type="entry name" value="MFS general substrate transporter"/>
    <property type="match status" value="1"/>
</dbReference>
<organism evidence="7 8">
    <name type="scientific">Sphaerobacter thermophilus (strain ATCC 49802 / DSM 20745 / KCCM 41009 / NCIMB 13125 / S 6022)</name>
    <dbReference type="NCBI Taxonomy" id="479434"/>
    <lineage>
        <taxon>Bacteria</taxon>
        <taxon>Pseudomonadati</taxon>
        <taxon>Thermomicrobiota</taxon>
        <taxon>Thermomicrobia</taxon>
        <taxon>Sphaerobacterales</taxon>
        <taxon>Sphaerobacterineae</taxon>
        <taxon>Sphaerobacteraceae</taxon>
        <taxon>Sphaerobacter</taxon>
    </lineage>
</organism>
<feature type="active site" description="Proton acceptor" evidence="4">
    <location>
        <position position="393"/>
    </location>
</feature>
<evidence type="ECO:0000259" key="6">
    <source>
        <dbReference type="PROSITE" id="PS51006"/>
    </source>
</evidence>
<sequence length="535" mass="58663">MTTSPETTEVVETTPASGARRPQVFNWLLLLIVFVGGICSIGIELTASRLLGPYFGDSTIIWANLIGLTMLYLSIGYYFGGRVADRWPRATLLFAITAVAGFATGLIPFMSRPILERSLVAFQDLAVGAFYGSLLGVILLFAVPVTLLGFVSPFAIRLRLLSVTSAGNTAGSLYALSTVGSIIGSFLPVLLLIPWVGTYKTFYTFSLILIGTSVLGLLLLRARVMALGALLLALIVLTVAALWETSSIRPPEYGEIVYEDESQYNYIQVVRNGTAHYLSLNEGHAIHSIYDPERPLTGGPWDYFMVAPYFNPDTSPSDVRSMALIGLAAGTVPKQVTAAYGPIPIDGVEIDPDIVKVGREYFDMNEPNLNVFVQDGRYFLASTDRKYDVIGIDAYHQPYIPFHLTTREFFQEVRDHLTPNGVAVVNAGRTATDFRLVDVIASTMKSVYPNVYIIDVGRFANSMVIGTNQPTDIANFAENIERLPPGLIRTVGEISLETGNIREWTSTDPRLVFTDDWAPVERVVDLMIIDTATGR</sequence>
<feature type="transmembrane region" description="Helical" evidence="5">
    <location>
        <begin position="227"/>
        <end position="243"/>
    </location>
</feature>
<dbReference type="Pfam" id="PF01564">
    <property type="entry name" value="Spermine_synth"/>
    <property type="match status" value="1"/>
</dbReference>
<reference evidence="7 8" key="2">
    <citation type="journal article" date="2010" name="Stand. Genomic Sci.">
        <title>Complete genome sequence of Desulfohalobium retbaense type strain (HR(100)).</title>
        <authorList>
            <person name="Spring S."/>
            <person name="Nolan M."/>
            <person name="Lapidus A."/>
            <person name="Glavina Del Rio T."/>
            <person name="Copeland A."/>
            <person name="Tice H."/>
            <person name="Cheng J.F."/>
            <person name="Lucas S."/>
            <person name="Land M."/>
            <person name="Chen F."/>
            <person name="Bruce D."/>
            <person name="Goodwin L."/>
            <person name="Pitluck S."/>
            <person name="Ivanova N."/>
            <person name="Mavromatis K."/>
            <person name="Mikhailova N."/>
            <person name="Pati A."/>
            <person name="Chen A."/>
            <person name="Palaniappan K."/>
            <person name="Hauser L."/>
            <person name="Chang Y.J."/>
            <person name="Jeffries C.D."/>
            <person name="Munk C."/>
            <person name="Kiss H."/>
            <person name="Chain P."/>
            <person name="Han C."/>
            <person name="Brettin T."/>
            <person name="Detter J.C."/>
            <person name="Schuler E."/>
            <person name="Goker M."/>
            <person name="Rohde M."/>
            <person name="Bristow J."/>
            <person name="Eisen J.A."/>
            <person name="Markowitz V."/>
            <person name="Hugenholtz P."/>
            <person name="Kyrpides N.C."/>
            <person name="Klenk H.P."/>
        </authorList>
    </citation>
    <scope>NUCLEOTIDE SEQUENCE [LARGE SCALE GENOMIC DNA]</scope>
    <source>
        <strain evidence="8">ATCC 49802 / DSM 20745 / S 6022</strain>
    </source>
</reference>
<evidence type="ECO:0000256" key="4">
    <source>
        <dbReference type="PROSITE-ProRule" id="PRU00354"/>
    </source>
</evidence>
<reference evidence="8" key="1">
    <citation type="submission" date="2009-11" db="EMBL/GenBank/DDBJ databases">
        <title>The complete chromosome 1 of Sphaerobacter thermophilus DSM 20745.</title>
        <authorList>
            <person name="Lucas S."/>
            <person name="Copeland A."/>
            <person name="Lapidus A."/>
            <person name="Glavina del Rio T."/>
            <person name="Dalin E."/>
            <person name="Tice H."/>
            <person name="Bruce D."/>
            <person name="Goodwin L."/>
            <person name="Pitluck S."/>
            <person name="Kyrpides N."/>
            <person name="Mavromatis K."/>
            <person name="Ivanova N."/>
            <person name="Mikhailova N."/>
            <person name="LaButti K.M."/>
            <person name="Clum A."/>
            <person name="Sun H.I."/>
            <person name="Brettin T."/>
            <person name="Detter J.C."/>
            <person name="Han C."/>
            <person name="Larimer F."/>
            <person name="Land M."/>
            <person name="Hauser L."/>
            <person name="Markowitz V."/>
            <person name="Cheng J.F."/>
            <person name="Hugenholtz P."/>
            <person name="Woyke T."/>
            <person name="Wu D."/>
            <person name="Steenblock K."/>
            <person name="Schneider S."/>
            <person name="Pukall R."/>
            <person name="Goeker M."/>
            <person name="Klenk H.P."/>
            <person name="Eisen J.A."/>
        </authorList>
    </citation>
    <scope>NUCLEOTIDE SEQUENCE [LARGE SCALE GENOMIC DNA]</scope>
    <source>
        <strain evidence="8">ATCC 49802 / DSM 20745 / S 6022</strain>
    </source>
</reference>
<dbReference type="eggNOG" id="COG4262">
    <property type="taxonomic scope" value="Bacteria"/>
</dbReference>
<feature type="transmembrane region" description="Helical" evidence="5">
    <location>
        <begin position="91"/>
        <end position="110"/>
    </location>
</feature>
<dbReference type="KEGG" id="sti:Sthe_1183"/>
<feature type="transmembrane region" description="Helical" evidence="5">
    <location>
        <begin position="130"/>
        <end position="152"/>
    </location>
</feature>
<dbReference type="GO" id="GO:0006596">
    <property type="term" value="P:polyamine biosynthetic process"/>
    <property type="evidence" value="ECO:0007669"/>
    <property type="project" value="UniProtKB-UniRule"/>
</dbReference>
<dbReference type="Gene3D" id="3.40.50.150">
    <property type="entry name" value="Vaccinia Virus protein VP39"/>
    <property type="match status" value="1"/>
</dbReference>
<dbReference type="NCBIfam" id="NF037959">
    <property type="entry name" value="MFS_SpdSyn"/>
    <property type="match status" value="1"/>
</dbReference>
<evidence type="ECO:0000313" key="7">
    <source>
        <dbReference type="EMBL" id="ACZ38618.1"/>
    </source>
</evidence>
<gene>
    <name evidence="7" type="ordered locus">Sthe_1183</name>
</gene>
<feature type="transmembrane region" description="Helical" evidence="5">
    <location>
        <begin position="59"/>
        <end position="79"/>
    </location>
</feature>
<proteinExistence type="inferred from homology"/>
<dbReference type="EMBL" id="CP001823">
    <property type="protein sequence ID" value="ACZ38618.1"/>
    <property type="molecule type" value="Genomic_DNA"/>
</dbReference>
<dbReference type="Proteomes" id="UP000002027">
    <property type="component" value="Chromosome 1"/>
</dbReference>
<keyword evidence="5" id="KW-1133">Transmembrane helix</keyword>
<accession>D1C301</accession>
<keyword evidence="2 4" id="KW-0808">Transferase</keyword>
<dbReference type="SUPFAM" id="SSF53335">
    <property type="entry name" value="S-adenosyl-L-methionine-dependent methyltransferases"/>
    <property type="match status" value="1"/>
</dbReference>
<keyword evidence="3 4" id="KW-0620">Polyamine biosynthesis</keyword>
<dbReference type="AlphaFoldDB" id="D1C301"/>
<keyword evidence="8" id="KW-1185">Reference proteome</keyword>
<feature type="transmembrane region" description="Helical" evidence="5">
    <location>
        <begin position="202"/>
        <end position="220"/>
    </location>
</feature>
<dbReference type="PANTHER" id="PTHR43317:SF1">
    <property type="entry name" value="THERMOSPERMINE SYNTHASE ACAULIS5"/>
    <property type="match status" value="1"/>
</dbReference>
<evidence type="ECO:0000256" key="3">
    <source>
        <dbReference type="ARBA" id="ARBA00023115"/>
    </source>
</evidence>
<feature type="domain" description="PABS" evidence="6">
    <location>
        <begin position="345"/>
        <end position="481"/>
    </location>
</feature>
<dbReference type="HOGENOM" id="CLU_008530_1_0_0"/>
<dbReference type="GO" id="GO:0016740">
    <property type="term" value="F:transferase activity"/>
    <property type="evidence" value="ECO:0007669"/>
    <property type="project" value="UniProtKB-UniRule"/>
</dbReference>
<dbReference type="InterPro" id="IPR029063">
    <property type="entry name" value="SAM-dependent_MTases_sf"/>
</dbReference>
<evidence type="ECO:0000256" key="1">
    <source>
        <dbReference type="ARBA" id="ARBA00007867"/>
    </source>
</evidence>
<dbReference type="InterPro" id="IPR036259">
    <property type="entry name" value="MFS_trans_sf"/>
</dbReference>
<feature type="transmembrane region" description="Helical" evidence="5">
    <location>
        <begin position="27"/>
        <end position="47"/>
    </location>
</feature>